<keyword evidence="3" id="KW-0732">Signal</keyword>
<accession>A0ABS4ZA96</accession>
<feature type="compositionally biased region" description="Pro residues" evidence="1">
    <location>
        <begin position="573"/>
        <end position="583"/>
    </location>
</feature>
<gene>
    <name evidence="5" type="ORF">JOF54_002826</name>
</gene>
<dbReference type="PROSITE" id="PS50234">
    <property type="entry name" value="VWFA"/>
    <property type="match status" value="1"/>
</dbReference>
<dbReference type="InterPro" id="IPR006311">
    <property type="entry name" value="TAT_signal"/>
</dbReference>
<sequence length="627" mass="64853">MARTTPGSVRRPVRAAAAALTALVLALLVLPVPAAVAADTKAQLLFVLDSSGSMQEKTADGEVKIAAAKTAMDAVVGQIPADTAVGLRVFGAKVFNRGDEGACTDSQLVVPVRTGQTKALRAAIDDYAPYGETPISYALEQAADDLGDGNGKRTIVLLSDGESTCDPDPCEVAGEITKADKNLQVDVVGLDVSGDARDQLTCVASRGRGTYYDARNSETLASSLQTLRNRAARPFEVSGEPVTGGTTPEQAAALTAGAWSDELPATGTDDVRYYDVYRETLRSTLHVAASLNRLGRPDALAVSLSTPDGTVCGTAADFRQDDAGSSILAAAVSAGQQTGKPPVAACAEATTLRLAVRRADVVDGEARYRGAGTVPVEITVTEEREVTDTDGLPRATGSEPFEPVFGENPRSTVAGSSFADAPTVEEGNYSSTLVPGETQVLLVRQTWGQHLDATLTFTQPSSTLAKKIGAQEVKANITVLSPVRGRATTSAGGGEDFLNPDGRLVLGASTTPVRFLNRAQAPERASSFVPGRYAVVVSLGADPDDQSYVVPYTLNLQVEGKKAGAPTYAPAEAAPPVPSPTPSAQPSAEAPAADDGGGGSRWVWVAGIAVVVLAAGAGLLLLRSRRR</sequence>
<dbReference type="SUPFAM" id="SSF53300">
    <property type="entry name" value="vWA-like"/>
    <property type="match status" value="1"/>
</dbReference>
<dbReference type="Gene3D" id="3.40.50.410">
    <property type="entry name" value="von Willebrand factor, type A domain"/>
    <property type="match status" value="1"/>
</dbReference>
<keyword evidence="2" id="KW-0812">Transmembrane</keyword>
<name>A0ABS4ZA96_9ACTN</name>
<dbReference type="Pfam" id="PF13768">
    <property type="entry name" value="VWA_3"/>
    <property type="match status" value="1"/>
</dbReference>
<dbReference type="InterPro" id="IPR036465">
    <property type="entry name" value="vWFA_dom_sf"/>
</dbReference>
<evidence type="ECO:0000256" key="1">
    <source>
        <dbReference type="SAM" id="MobiDB-lite"/>
    </source>
</evidence>
<protein>
    <submittedName>
        <fullName evidence="5">Ca-activated chloride channel family protein</fullName>
    </submittedName>
</protein>
<comment type="caution">
    <text evidence="5">The sequence shown here is derived from an EMBL/GenBank/DDBJ whole genome shotgun (WGS) entry which is preliminary data.</text>
</comment>
<evidence type="ECO:0000259" key="4">
    <source>
        <dbReference type="PROSITE" id="PS50234"/>
    </source>
</evidence>
<keyword evidence="2" id="KW-1133">Transmembrane helix</keyword>
<keyword evidence="2" id="KW-0472">Membrane</keyword>
<dbReference type="RefSeq" id="WP_210056962.1">
    <property type="nucleotide sequence ID" value="NZ_BAAAMH010000010.1"/>
</dbReference>
<feature type="domain" description="VWFA" evidence="4">
    <location>
        <begin position="43"/>
        <end position="227"/>
    </location>
</feature>
<evidence type="ECO:0000313" key="5">
    <source>
        <dbReference type="EMBL" id="MBP2417904.1"/>
    </source>
</evidence>
<feature type="region of interest" description="Disordered" evidence="1">
    <location>
        <begin position="567"/>
        <end position="596"/>
    </location>
</feature>
<dbReference type="InterPro" id="IPR002035">
    <property type="entry name" value="VWF_A"/>
</dbReference>
<evidence type="ECO:0000313" key="6">
    <source>
        <dbReference type="Proteomes" id="UP000758168"/>
    </source>
</evidence>
<dbReference type="SMART" id="SM00327">
    <property type="entry name" value="VWA"/>
    <property type="match status" value="1"/>
</dbReference>
<feature type="signal peptide" evidence="3">
    <location>
        <begin position="1"/>
        <end position="37"/>
    </location>
</feature>
<reference evidence="5 6" key="1">
    <citation type="submission" date="2021-03" db="EMBL/GenBank/DDBJ databases">
        <title>Sequencing the genomes of 1000 actinobacteria strains.</title>
        <authorList>
            <person name="Klenk H.-P."/>
        </authorList>
    </citation>
    <scope>NUCLEOTIDE SEQUENCE [LARGE SCALE GENOMIC DNA]</scope>
    <source>
        <strain evidence="5 6">DSM 12936</strain>
    </source>
</reference>
<dbReference type="Proteomes" id="UP000758168">
    <property type="component" value="Unassembled WGS sequence"/>
</dbReference>
<feature type="transmembrane region" description="Helical" evidence="2">
    <location>
        <begin position="602"/>
        <end position="622"/>
    </location>
</feature>
<feature type="compositionally biased region" description="Low complexity" evidence="1">
    <location>
        <begin position="584"/>
        <end position="594"/>
    </location>
</feature>
<evidence type="ECO:0000256" key="3">
    <source>
        <dbReference type="SAM" id="SignalP"/>
    </source>
</evidence>
<evidence type="ECO:0000256" key="2">
    <source>
        <dbReference type="SAM" id="Phobius"/>
    </source>
</evidence>
<proteinExistence type="predicted"/>
<dbReference type="PROSITE" id="PS51318">
    <property type="entry name" value="TAT"/>
    <property type="match status" value="1"/>
</dbReference>
<feature type="chain" id="PRO_5046817720" evidence="3">
    <location>
        <begin position="38"/>
        <end position="627"/>
    </location>
</feature>
<keyword evidence="6" id="KW-1185">Reference proteome</keyword>
<dbReference type="EMBL" id="JAGIOB010000001">
    <property type="protein sequence ID" value="MBP2417904.1"/>
    <property type="molecule type" value="Genomic_DNA"/>
</dbReference>
<feature type="region of interest" description="Disordered" evidence="1">
    <location>
        <begin position="386"/>
        <end position="417"/>
    </location>
</feature>
<organism evidence="5 6">
    <name type="scientific">Microlunatus capsulatus</name>
    <dbReference type="NCBI Taxonomy" id="99117"/>
    <lineage>
        <taxon>Bacteria</taxon>
        <taxon>Bacillati</taxon>
        <taxon>Actinomycetota</taxon>
        <taxon>Actinomycetes</taxon>
        <taxon>Propionibacteriales</taxon>
        <taxon>Propionibacteriaceae</taxon>
        <taxon>Microlunatus</taxon>
    </lineage>
</organism>